<dbReference type="Pfam" id="PF00079">
    <property type="entry name" value="Serpin"/>
    <property type="match status" value="2"/>
</dbReference>
<evidence type="ECO:0000256" key="2">
    <source>
        <dbReference type="RuleBase" id="RU000411"/>
    </source>
</evidence>
<dbReference type="InterPro" id="IPR042178">
    <property type="entry name" value="Serpin_sf_1"/>
</dbReference>
<dbReference type="GO" id="GO:0004867">
    <property type="term" value="F:serine-type endopeptidase inhibitor activity"/>
    <property type="evidence" value="ECO:0007669"/>
    <property type="project" value="InterPro"/>
</dbReference>
<dbReference type="WBParaSite" id="PSU_v2.g12241.t1">
    <property type="protein sequence ID" value="PSU_v2.g12241.t1"/>
    <property type="gene ID" value="PSU_v2.g12241"/>
</dbReference>
<dbReference type="GO" id="GO:0005615">
    <property type="term" value="C:extracellular space"/>
    <property type="evidence" value="ECO:0007669"/>
    <property type="project" value="InterPro"/>
</dbReference>
<reference evidence="5" key="1">
    <citation type="submission" date="2022-11" db="UniProtKB">
        <authorList>
            <consortium name="WormBaseParasite"/>
        </authorList>
    </citation>
    <scope>IDENTIFICATION</scope>
</reference>
<dbReference type="InterPro" id="IPR042185">
    <property type="entry name" value="Serpin_sf_2"/>
</dbReference>
<accession>A0A914Y395</accession>
<proteinExistence type="inferred from homology"/>
<protein>
    <submittedName>
        <fullName evidence="5">Serpin domain-containing protein</fullName>
    </submittedName>
</protein>
<comment type="similarity">
    <text evidence="1 2">Belongs to the serpin family.</text>
</comment>
<dbReference type="InterPro" id="IPR036186">
    <property type="entry name" value="Serpin_sf"/>
</dbReference>
<dbReference type="CDD" id="cd00172">
    <property type="entry name" value="serpin"/>
    <property type="match status" value="1"/>
</dbReference>
<evidence type="ECO:0000256" key="1">
    <source>
        <dbReference type="ARBA" id="ARBA00009500"/>
    </source>
</evidence>
<dbReference type="AlphaFoldDB" id="A0A914Y395"/>
<dbReference type="SMART" id="SM00093">
    <property type="entry name" value="SERPIN"/>
    <property type="match status" value="1"/>
</dbReference>
<evidence type="ECO:0000259" key="3">
    <source>
        <dbReference type="SMART" id="SM00093"/>
    </source>
</evidence>
<feature type="domain" description="Serpin" evidence="3">
    <location>
        <begin position="1"/>
        <end position="226"/>
    </location>
</feature>
<sequence length="228" mass="26252">MKVPKKRQKLDESVESEESVKIYVANKIFVQKGLKILANYRKLIQDDFGSELEEVNFEENFASIEKINKFVKNSTKDMITEILSPNDINAQTKAAIINAIYFNGLWEKPFDGREKETFYSNPKREIDFMTTRPENGDWNFQKGINWRALGIPYRNRKTWIQKSKSLGVTIPLIEVSTTLDLPENLNKLGIIDAFDERCNLSKMFLVGEEPTFIGKAIHKAAIKVSKII</sequence>
<dbReference type="Gene3D" id="2.30.39.10">
    <property type="entry name" value="Alpha-1-antitrypsin, domain 1"/>
    <property type="match status" value="2"/>
</dbReference>
<evidence type="ECO:0000313" key="5">
    <source>
        <dbReference type="WBParaSite" id="PSU_v2.g12241.t1"/>
    </source>
</evidence>
<dbReference type="PANTHER" id="PTHR11461:SF211">
    <property type="entry name" value="GH10112P-RELATED"/>
    <property type="match status" value="1"/>
</dbReference>
<dbReference type="Gene3D" id="3.30.497.10">
    <property type="entry name" value="Antithrombin, subunit I, domain 2"/>
    <property type="match status" value="2"/>
</dbReference>
<dbReference type="SUPFAM" id="SSF56574">
    <property type="entry name" value="Serpins"/>
    <property type="match status" value="1"/>
</dbReference>
<evidence type="ECO:0000313" key="4">
    <source>
        <dbReference type="Proteomes" id="UP000887577"/>
    </source>
</evidence>
<dbReference type="InterPro" id="IPR000215">
    <property type="entry name" value="Serpin_fam"/>
</dbReference>
<keyword evidence="4" id="KW-1185">Reference proteome</keyword>
<dbReference type="InterPro" id="IPR023796">
    <property type="entry name" value="Serpin_dom"/>
</dbReference>
<organism evidence="4 5">
    <name type="scientific">Panagrolaimus superbus</name>
    <dbReference type="NCBI Taxonomy" id="310955"/>
    <lineage>
        <taxon>Eukaryota</taxon>
        <taxon>Metazoa</taxon>
        <taxon>Ecdysozoa</taxon>
        <taxon>Nematoda</taxon>
        <taxon>Chromadorea</taxon>
        <taxon>Rhabditida</taxon>
        <taxon>Tylenchina</taxon>
        <taxon>Panagrolaimomorpha</taxon>
        <taxon>Panagrolaimoidea</taxon>
        <taxon>Panagrolaimidae</taxon>
        <taxon>Panagrolaimus</taxon>
    </lineage>
</organism>
<name>A0A914Y395_9BILA</name>
<dbReference type="PANTHER" id="PTHR11461">
    <property type="entry name" value="SERINE PROTEASE INHIBITOR, SERPIN"/>
    <property type="match status" value="1"/>
</dbReference>
<dbReference type="Proteomes" id="UP000887577">
    <property type="component" value="Unplaced"/>
</dbReference>